<dbReference type="InterPro" id="IPR000477">
    <property type="entry name" value="RT_dom"/>
</dbReference>
<dbReference type="InterPro" id="IPR036691">
    <property type="entry name" value="Endo/exonu/phosph_ase_sf"/>
</dbReference>
<dbReference type="Pfam" id="PF00078">
    <property type="entry name" value="RVT_1"/>
    <property type="match status" value="1"/>
</dbReference>
<feature type="domain" description="Reverse transcriptase" evidence="1">
    <location>
        <begin position="368"/>
        <end position="649"/>
    </location>
</feature>
<dbReference type="InterPro" id="IPR043502">
    <property type="entry name" value="DNA/RNA_pol_sf"/>
</dbReference>
<reference evidence="2" key="1">
    <citation type="journal article" date="2022" name="Cell">
        <title>Repeat-based holocentromeres influence genome architecture and karyotype evolution.</title>
        <authorList>
            <person name="Hofstatter P.G."/>
            <person name="Thangavel G."/>
            <person name="Lux T."/>
            <person name="Neumann P."/>
            <person name="Vondrak T."/>
            <person name="Novak P."/>
            <person name="Zhang M."/>
            <person name="Costa L."/>
            <person name="Castellani M."/>
            <person name="Scott A."/>
            <person name="Toegelov H."/>
            <person name="Fuchs J."/>
            <person name="Mata-Sucre Y."/>
            <person name="Dias Y."/>
            <person name="Vanzela A.L.L."/>
            <person name="Huettel B."/>
            <person name="Almeida C.C.S."/>
            <person name="Simkova H."/>
            <person name="Souza G."/>
            <person name="Pedrosa-Harand A."/>
            <person name="Macas J."/>
            <person name="Mayer K.F.X."/>
            <person name="Houben A."/>
            <person name="Marques A."/>
        </authorList>
    </citation>
    <scope>NUCLEOTIDE SEQUENCE</scope>
    <source>
        <strain evidence="2">RhyBre1mFocal</strain>
    </source>
</reference>
<protein>
    <recommendedName>
        <fullName evidence="1">Reverse transcriptase domain-containing protein</fullName>
    </recommendedName>
</protein>
<proteinExistence type="predicted"/>
<dbReference type="CDD" id="cd01650">
    <property type="entry name" value="RT_nLTR_like"/>
    <property type="match status" value="1"/>
</dbReference>
<dbReference type="Pfam" id="PF13966">
    <property type="entry name" value="zf-RVT"/>
    <property type="match status" value="1"/>
</dbReference>
<dbReference type="OrthoDB" id="783377at2759"/>
<accession>A0A9Q0HS44</accession>
<dbReference type="Proteomes" id="UP001151287">
    <property type="component" value="Unassembled WGS sequence"/>
</dbReference>
<dbReference type="AlphaFoldDB" id="A0A9Q0HS44"/>
<dbReference type="PANTHER" id="PTHR33116">
    <property type="entry name" value="REVERSE TRANSCRIPTASE ZINC-BINDING DOMAIN-CONTAINING PROTEIN-RELATED-RELATED"/>
    <property type="match status" value="1"/>
</dbReference>
<evidence type="ECO:0000313" key="3">
    <source>
        <dbReference type="Proteomes" id="UP001151287"/>
    </source>
</evidence>
<dbReference type="Gene3D" id="3.60.10.10">
    <property type="entry name" value="Endonuclease/exonuclease/phosphatase"/>
    <property type="match status" value="1"/>
</dbReference>
<name>A0A9Q0HS44_9POAL</name>
<dbReference type="SUPFAM" id="SSF56672">
    <property type="entry name" value="DNA/RNA polymerases"/>
    <property type="match status" value="1"/>
</dbReference>
<sequence>MAAPLPVARASPDGDVRPAEYNFLNMAFRRKYCPLYWQWSYHARANGGLIDLGYKGPAFTWTNKRHVSEAIYQRLDRVLATPQWLQTYPNAYVNHLPMIHSDHCPILLRMKPWVQVRRDFRMEHWWFQEDSFQEAWQGEWQAQTNVAWGERWQNLTASIKQWAHTKQTPKKKLDEIQKQIYYVQLQHPSVRDHSKEEALLKEYNKVQDQLDVYWNQRSRVQWINLGDKNTNFFHTMATNRRRRNSIKVLRDADGNLTGDEKKIRAAFIKYFSELYCKEETSHEGNINETTGQPDNIMAFFQDLRETEGKSIPASAHTTLEALPDFQEVKRAAFQMGPDKSPGPDGVTARFIQKYWNIIGSDLVQQIKKIFHTGWIPDDWLKCKIVLIPKGDEPETPSQFRPISIGNVLYRLVMKILTNRLRPHMKKLIAQEQTAFLQNRCISDNVLLIKEVLNSFNTKKFKHHAFMLKADITKAFDKLNWNFLEHACNHVNMPRKITRMMISAYQRAKVTILINGTWDGFITPSRGLRQGCPMSPYMFILAMEMMSRIFKKALQAGHLRGLKLAPTAQPLTHSIYADDLLIMGITHEGEITAIKSILEDFGGVSGLVVNPIKSKLWFSKATPPEVCQHIKQSLRAINAEEGEKYLGVCLSGRNSARKTGQMLLERMWSKLAGWKCSMLSHAGRLVLIKSVLTSLPVYYMNTERIPKGLIDQMMSLMAKFFWGKTEKARYLSFISWKKVCTKIEDGGLGVKNLHKFGEALFLKNVWALMGQHDKIWVDICRAKYFPRVGFWGSTNTRGASQLWREVVKFRTELKDDVCWHISNGKKAKAVSQPWYQGWQVQSGALGTDRMLTVGGLVDTQTKQWNEDQLVRLFGLQCAVQIQNTIQIPDQNSDLNDTLIWKKTKEGRYSVKQGYAWRMERESNMENVGVNESHWIKIDRIKNIVPKVKLFLWRLLSGTLPIAQNLNKRIKAISPMCQRCNSENEFECHCFFFCPGSRAVWFGSPLMLRVHELPLNIIHAFTHITEELDQQGMAIFSYTMWELWKGRNEVVMQHKNFNPIQIRKNVMAWISENDHNTVQPTLSYQGAEQ</sequence>
<dbReference type="PROSITE" id="PS50878">
    <property type="entry name" value="RT_POL"/>
    <property type="match status" value="1"/>
</dbReference>
<comment type="caution">
    <text evidence="2">The sequence shown here is derived from an EMBL/GenBank/DDBJ whole genome shotgun (WGS) entry which is preliminary data.</text>
</comment>
<dbReference type="SUPFAM" id="SSF56219">
    <property type="entry name" value="DNase I-like"/>
    <property type="match status" value="1"/>
</dbReference>
<gene>
    <name evidence="2" type="ORF">LUZ63_004901</name>
</gene>
<evidence type="ECO:0000313" key="2">
    <source>
        <dbReference type="EMBL" id="KAJ1696389.1"/>
    </source>
</evidence>
<dbReference type="EMBL" id="JAMQYH010000002">
    <property type="protein sequence ID" value="KAJ1696389.1"/>
    <property type="molecule type" value="Genomic_DNA"/>
</dbReference>
<evidence type="ECO:0000259" key="1">
    <source>
        <dbReference type="PROSITE" id="PS50878"/>
    </source>
</evidence>
<dbReference type="InterPro" id="IPR026960">
    <property type="entry name" value="RVT-Znf"/>
</dbReference>
<keyword evidence="3" id="KW-1185">Reference proteome</keyword>
<dbReference type="PANTHER" id="PTHR33116:SF86">
    <property type="entry name" value="REVERSE TRANSCRIPTASE DOMAIN-CONTAINING PROTEIN"/>
    <property type="match status" value="1"/>
</dbReference>
<organism evidence="2 3">
    <name type="scientific">Rhynchospora breviuscula</name>
    <dbReference type="NCBI Taxonomy" id="2022672"/>
    <lineage>
        <taxon>Eukaryota</taxon>
        <taxon>Viridiplantae</taxon>
        <taxon>Streptophyta</taxon>
        <taxon>Embryophyta</taxon>
        <taxon>Tracheophyta</taxon>
        <taxon>Spermatophyta</taxon>
        <taxon>Magnoliopsida</taxon>
        <taxon>Liliopsida</taxon>
        <taxon>Poales</taxon>
        <taxon>Cyperaceae</taxon>
        <taxon>Cyperoideae</taxon>
        <taxon>Rhynchosporeae</taxon>
        <taxon>Rhynchospora</taxon>
    </lineage>
</organism>